<dbReference type="EMBL" id="VOFY01000016">
    <property type="protein sequence ID" value="KAA8584674.1"/>
    <property type="molecule type" value="Genomic_DNA"/>
</dbReference>
<dbReference type="GO" id="GO:0005509">
    <property type="term" value="F:calcium ion binding"/>
    <property type="evidence" value="ECO:0007669"/>
    <property type="project" value="InterPro"/>
</dbReference>
<dbReference type="InterPro" id="IPR002067">
    <property type="entry name" value="MCP"/>
</dbReference>
<evidence type="ECO:0000256" key="9">
    <source>
        <dbReference type="ARBA" id="ARBA00022989"/>
    </source>
</evidence>
<keyword evidence="8" id="KW-0106">Calcium</keyword>
<evidence type="ECO:0000256" key="1">
    <source>
        <dbReference type="ARBA" id="ARBA00004448"/>
    </source>
</evidence>
<gene>
    <name evidence="17" type="ORF">FQN60_008459</name>
</gene>
<keyword evidence="18" id="KW-1185">Reference proteome</keyword>
<evidence type="ECO:0000256" key="2">
    <source>
        <dbReference type="ARBA" id="ARBA00006375"/>
    </source>
</evidence>
<keyword evidence="7" id="KW-0999">Mitochondrion inner membrane</keyword>
<dbReference type="Gene3D" id="1.50.40.10">
    <property type="entry name" value="Mitochondrial carrier domain"/>
    <property type="match status" value="1"/>
</dbReference>
<evidence type="ECO:0000313" key="17">
    <source>
        <dbReference type="EMBL" id="KAA8584674.1"/>
    </source>
</evidence>
<keyword evidence="9" id="KW-1133">Transmembrane helix</keyword>
<dbReference type="GO" id="GO:0055085">
    <property type="term" value="P:transmembrane transport"/>
    <property type="evidence" value="ECO:0007669"/>
    <property type="project" value="InterPro"/>
</dbReference>
<reference evidence="17 18" key="1">
    <citation type="submission" date="2019-08" db="EMBL/GenBank/DDBJ databases">
        <title>A chromosome-level genome assembly, high-density linkage maps, and genome scans reveal the genomic architecture of hybrid incompatibilities underlying speciation via character displacement in darters (Percidae: Etheostominae).</title>
        <authorList>
            <person name="Moran R.L."/>
            <person name="Catchen J.M."/>
            <person name="Fuller R.C."/>
        </authorList>
    </citation>
    <scope>NUCLEOTIDE SEQUENCE [LARGE SCALE GENOMIC DNA]</scope>
    <source>
        <strain evidence="17">EspeVRDwgs_2016</strain>
        <tissue evidence="17">Muscle</tissue>
    </source>
</reference>
<dbReference type="PROSITE" id="PS50920">
    <property type="entry name" value="SOLCAR"/>
    <property type="match status" value="3"/>
</dbReference>
<evidence type="ECO:0000256" key="15">
    <source>
        <dbReference type="SAM" id="SignalP"/>
    </source>
</evidence>
<dbReference type="Proteomes" id="UP000327493">
    <property type="component" value="Chromosome 16"/>
</dbReference>
<evidence type="ECO:0000256" key="5">
    <source>
        <dbReference type="ARBA" id="ARBA00022723"/>
    </source>
</evidence>
<evidence type="ECO:0000256" key="7">
    <source>
        <dbReference type="ARBA" id="ARBA00022792"/>
    </source>
</evidence>
<evidence type="ECO:0000256" key="11">
    <source>
        <dbReference type="ARBA" id="ARBA00023136"/>
    </source>
</evidence>
<dbReference type="PRINTS" id="PR00926">
    <property type="entry name" value="MITOCARRIER"/>
</dbReference>
<dbReference type="AlphaFoldDB" id="A0A5J5CU00"/>
<evidence type="ECO:0000259" key="16">
    <source>
        <dbReference type="PROSITE" id="PS50222"/>
    </source>
</evidence>
<keyword evidence="4 12" id="KW-0812">Transmembrane</keyword>
<dbReference type="SUPFAM" id="SSF103506">
    <property type="entry name" value="Mitochondrial carrier"/>
    <property type="match status" value="1"/>
</dbReference>
<evidence type="ECO:0000313" key="18">
    <source>
        <dbReference type="Proteomes" id="UP000327493"/>
    </source>
</evidence>
<evidence type="ECO:0000256" key="14">
    <source>
        <dbReference type="SAM" id="MobiDB-lite"/>
    </source>
</evidence>
<feature type="repeat" description="Solcar" evidence="12">
    <location>
        <begin position="209"/>
        <end position="295"/>
    </location>
</feature>
<dbReference type="Gene3D" id="1.10.238.10">
    <property type="entry name" value="EF-hand"/>
    <property type="match status" value="2"/>
</dbReference>
<dbReference type="InterPro" id="IPR002167">
    <property type="entry name" value="GDC-like"/>
</dbReference>
<dbReference type="InterPro" id="IPR002048">
    <property type="entry name" value="EF_hand_dom"/>
</dbReference>
<evidence type="ECO:0000256" key="13">
    <source>
        <dbReference type="RuleBase" id="RU000488"/>
    </source>
</evidence>
<protein>
    <recommendedName>
        <fullName evidence="16">EF-hand domain-containing protein</fullName>
    </recommendedName>
</protein>
<dbReference type="SUPFAM" id="SSF47473">
    <property type="entry name" value="EF-hand"/>
    <property type="match status" value="1"/>
</dbReference>
<comment type="caution">
    <text evidence="17">The sequence shown here is derived from an EMBL/GenBank/DDBJ whole genome shotgun (WGS) entry which is preliminary data.</text>
</comment>
<dbReference type="FunFam" id="1.50.40.10:FF:000003">
    <property type="entry name" value="Putative calcium-binding mitochondrial carrier protein scamc-2"/>
    <property type="match status" value="1"/>
</dbReference>
<sequence length="494" mass="54475">MMQSMLTFLCQTLFGRTHCEPAETQFPGEKETEAAGNCTDLQAGLQEKTAHSSNSTTTSSSSSSSVTPKKTTVLLMVAPPTDLQQKIVKAGDKDLDGQLDFEEFVHYLRDHEKKLRLVFKSRIDSQEIVQSLRDLGVNISEEQAEKILKSMDQNGTMTIDWNEWRDYHLLHPAGNIPEIILYWKHSTILDVGESLLVPDEFTAEEKKTGMWWRHLVAGGGAGAVSRTCTAPLDRLKVLMQVHSSKSNSMRMTGGFVQMIREGGVRSLWRGNGINVIKIAPESAIKFMAYEQIKRLIGSDQETLGITERLVAGSLAGASAQSSIYPMEVLKTRLALGRTGQYSGIVDCAKHIFQKEGVAAFYKGYVPNMLGIIPYAGIDLAVYETLKNYWLQCFATDSANPGVFVLLACGTTSSTCGQLASYPLALVRTRMQAQATLEGGPQMTMKALFRHIVRTEGPMGLYRGLAPNFMKVIPSVSISYVVYEHLKIALGVQSK</sequence>
<feature type="compositionally biased region" description="Low complexity" evidence="14">
    <location>
        <begin position="52"/>
        <end position="65"/>
    </location>
</feature>
<keyword evidence="3 13" id="KW-0813">Transport</keyword>
<feature type="domain" description="EF-hand" evidence="16">
    <location>
        <begin position="139"/>
        <end position="174"/>
    </location>
</feature>
<evidence type="ECO:0000256" key="4">
    <source>
        <dbReference type="ARBA" id="ARBA00022692"/>
    </source>
</evidence>
<dbReference type="PROSITE" id="PS50222">
    <property type="entry name" value="EF_HAND_2"/>
    <property type="match status" value="2"/>
</dbReference>
<name>A0A5J5CU00_9PERO</name>
<evidence type="ECO:0000256" key="3">
    <source>
        <dbReference type="ARBA" id="ARBA00022448"/>
    </source>
</evidence>
<accession>A0A5J5CU00</accession>
<dbReference type="PRINTS" id="PR00928">
    <property type="entry name" value="GRAVESDC"/>
</dbReference>
<comment type="similarity">
    <text evidence="2 13">Belongs to the mitochondrial carrier (TC 2.A.29) family.</text>
</comment>
<dbReference type="InterPro" id="IPR023395">
    <property type="entry name" value="MCP_dom_sf"/>
</dbReference>
<feature type="chain" id="PRO_5023811348" description="EF-hand domain-containing protein" evidence="15">
    <location>
        <begin position="20"/>
        <end position="494"/>
    </location>
</feature>
<feature type="repeat" description="Solcar" evidence="12">
    <location>
        <begin position="303"/>
        <end position="388"/>
    </location>
</feature>
<keyword evidence="15" id="KW-0732">Signal</keyword>
<dbReference type="InterPro" id="IPR018108">
    <property type="entry name" value="MCP_transmembrane"/>
</dbReference>
<dbReference type="FunFam" id="1.10.238.10:FF:000028">
    <property type="entry name" value="Putative calcium-binding mitochondrial carrier protein scamc-2"/>
    <property type="match status" value="1"/>
</dbReference>
<feature type="region of interest" description="Disordered" evidence="14">
    <location>
        <begin position="46"/>
        <end position="68"/>
    </location>
</feature>
<dbReference type="GO" id="GO:0005743">
    <property type="term" value="C:mitochondrial inner membrane"/>
    <property type="evidence" value="ECO:0007669"/>
    <property type="project" value="UniProtKB-SubCell"/>
</dbReference>
<evidence type="ECO:0000256" key="8">
    <source>
        <dbReference type="ARBA" id="ARBA00022837"/>
    </source>
</evidence>
<keyword evidence="6" id="KW-0677">Repeat</keyword>
<dbReference type="PANTHER" id="PTHR24089">
    <property type="entry name" value="SOLUTE CARRIER FAMILY 25"/>
    <property type="match status" value="1"/>
</dbReference>
<keyword evidence="11 12" id="KW-0472">Membrane</keyword>
<organism evidence="17 18">
    <name type="scientific">Etheostoma spectabile</name>
    <name type="common">orangethroat darter</name>
    <dbReference type="NCBI Taxonomy" id="54343"/>
    <lineage>
        <taxon>Eukaryota</taxon>
        <taxon>Metazoa</taxon>
        <taxon>Chordata</taxon>
        <taxon>Craniata</taxon>
        <taxon>Vertebrata</taxon>
        <taxon>Euteleostomi</taxon>
        <taxon>Actinopterygii</taxon>
        <taxon>Neopterygii</taxon>
        <taxon>Teleostei</taxon>
        <taxon>Neoteleostei</taxon>
        <taxon>Acanthomorphata</taxon>
        <taxon>Eupercaria</taxon>
        <taxon>Perciformes</taxon>
        <taxon>Percoidei</taxon>
        <taxon>Percidae</taxon>
        <taxon>Etheostomatinae</taxon>
        <taxon>Etheostoma</taxon>
    </lineage>
</organism>
<keyword evidence="10" id="KW-0496">Mitochondrion</keyword>
<keyword evidence="5" id="KW-0479">Metal-binding</keyword>
<evidence type="ECO:0000256" key="12">
    <source>
        <dbReference type="PROSITE-ProRule" id="PRU00282"/>
    </source>
</evidence>
<proteinExistence type="inferred from homology"/>
<evidence type="ECO:0000256" key="6">
    <source>
        <dbReference type="ARBA" id="ARBA00022737"/>
    </source>
</evidence>
<feature type="repeat" description="Solcar" evidence="12">
    <location>
        <begin position="400"/>
        <end position="488"/>
    </location>
</feature>
<comment type="subcellular location">
    <subcellularLocation>
        <location evidence="1">Mitochondrion inner membrane</location>
        <topology evidence="1">Multi-pass membrane protein</topology>
    </subcellularLocation>
</comment>
<evidence type="ECO:0000256" key="10">
    <source>
        <dbReference type="ARBA" id="ARBA00023128"/>
    </source>
</evidence>
<feature type="signal peptide" evidence="15">
    <location>
        <begin position="1"/>
        <end position="19"/>
    </location>
</feature>
<feature type="domain" description="EF-hand" evidence="16">
    <location>
        <begin position="79"/>
        <end position="114"/>
    </location>
</feature>
<dbReference type="Pfam" id="PF00153">
    <property type="entry name" value="Mito_carr"/>
    <property type="match status" value="3"/>
</dbReference>
<dbReference type="InterPro" id="IPR011992">
    <property type="entry name" value="EF-hand-dom_pair"/>
</dbReference>